<name>A0AAE8AV75_9CAUD</name>
<keyword evidence="2" id="KW-1185">Reference proteome</keyword>
<sequence length="65" mass="7202">MIIKFEYATNVEPYEHVVKKEVANELLSALIKCADALDEVSYQAWCGEIIDEARAAIAKATGETK</sequence>
<accession>A0AAE8AV75</accession>
<protein>
    <submittedName>
        <fullName evidence="1">Uncharacterized protein</fullName>
    </submittedName>
</protein>
<evidence type="ECO:0000313" key="1">
    <source>
        <dbReference type="EMBL" id="QXV72106.1"/>
    </source>
</evidence>
<gene>
    <name evidence="1" type="ORF">Geezett_034</name>
</gene>
<dbReference type="Proteomes" id="UP000828192">
    <property type="component" value="Segment"/>
</dbReference>
<reference evidence="1" key="1">
    <citation type="journal article" date="2021" name="Microbiol. Resour. Announc.">
        <title>Complete Genome Sequence of the Virulent Klebsiella pneumoniae Phage Geezett Infecting Multidrug-Resistant Clinical Strains.</title>
        <authorList>
            <person name="Loh B."/>
            <person name="Zhang L."/>
            <person name="Hua X."/>
            <person name="Yu Y."/>
            <person name="Ma L."/>
            <person name="Wang X."/>
            <person name="Manohar P."/>
            <person name="Nachimuthu R."/>
            <person name="Martins W.M.B.S."/>
            <person name="Toleman M.A."/>
            <person name="Leptihn S."/>
        </authorList>
    </citation>
    <scope>NUCLEOTIDE SEQUENCE</scope>
</reference>
<evidence type="ECO:0000313" key="2">
    <source>
        <dbReference type="Proteomes" id="UP000828192"/>
    </source>
</evidence>
<organism evidence="1 2">
    <name type="scientific">Klebsiella phage Geezett</name>
    <dbReference type="NCBI Taxonomy" id="2861002"/>
    <lineage>
        <taxon>Viruses</taxon>
        <taxon>Duplodnaviria</taxon>
        <taxon>Heunggongvirae</taxon>
        <taxon>Uroviricota</taxon>
        <taxon>Caudoviricetes</taxon>
        <taxon>Jameshumphriesvirinae</taxon>
        <taxon>Geezettvirus</taxon>
        <taxon>Geezettvirus geezett</taxon>
    </lineage>
</organism>
<dbReference type="EMBL" id="MZ504995">
    <property type="protein sequence ID" value="QXV72106.1"/>
    <property type="molecule type" value="Genomic_DNA"/>
</dbReference>
<proteinExistence type="predicted"/>